<dbReference type="PANTHER" id="PTHR32194:SF0">
    <property type="entry name" value="ATP-DEPENDENT PROTEASE SUBUNIT HSLV"/>
    <property type="match status" value="1"/>
</dbReference>
<protein>
    <recommendedName>
        <fullName evidence="3">proteasome endopeptidase complex</fullName>
        <ecNumber evidence="3">3.4.25.1</ecNumber>
    </recommendedName>
</protein>
<dbReference type="Gene3D" id="3.60.20.10">
    <property type="entry name" value="Glutamine Phosphoribosylpyrophosphate, subunit 1, domain 1"/>
    <property type="match status" value="1"/>
</dbReference>
<keyword evidence="11" id="KW-1185">Reference proteome</keyword>
<evidence type="ECO:0000256" key="8">
    <source>
        <dbReference type="ARBA" id="ARBA00022942"/>
    </source>
</evidence>
<evidence type="ECO:0000313" key="10">
    <source>
        <dbReference type="EMBL" id="KAL1116654.1"/>
    </source>
</evidence>
<dbReference type="Pfam" id="PF00227">
    <property type="entry name" value="Proteasome"/>
    <property type="match status" value="1"/>
</dbReference>
<evidence type="ECO:0000256" key="1">
    <source>
        <dbReference type="ARBA" id="ARBA00001198"/>
    </source>
</evidence>
<dbReference type="PRINTS" id="PR00141">
    <property type="entry name" value="PROTEASOME"/>
</dbReference>
<keyword evidence="6" id="KW-0888">Threonine protease</keyword>
<sequence>MPDHHAIGPGFDSHGGRPWVKARLASGPLGVYMIPVGGMFQRMKCAMGGSGSTYVYGYSDAQFKENMKVDECKQFITKTLSLAMTRDGGSGGVIRLGVITGKGDIEREIISGDAIPKCYEG</sequence>
<dbReference type="InterPro" id="IPR001353">
    <property type="entry name" value="Proteasome_sua/b"/>
</dbReference>
<keyword evidence="8" id="KW-0647">Proteasome</keyword>
<dbReference type="GO" id="GO:0019774">
    <property type="term" value="C:proteasome core complex, beta-subunit complex"/>
    <property type="evidence" value="ECO:0007669"/>
    <property type="project" value="UniProtKB-ARBA"/>
</dbReference>
<dbReference type="EMBL" id="JBFDAA010000017">
    <property type="protein sequence ID" value="KAL1116654.1"/>
    <property type="molecule type" value="Genomic_DNA"/>
</dbReference>
<dbReference type="GO" id="GO:0004298">
    <property type="term" value="F:threonine-type endopeptidase activity"/>
    <property type="evidence" value="ECO:0007669"/>
    <property type="project" value="UniProtKB-KW"/>
</dbReference>
<accession>A0ABD0YLC1</accession>
<evidence type="ECO:0000256" key="5">
    <source>
        <dbReference type="ARBA" id="ARBA00022670"/>
    </source>
</evidence>
<comment type="caution">
    <text evidence="10">The sequence shown here is derived from an EMBL/GenBank/DDBJ whole genome shotgun (WGS) entry which is preliminary data.</text>
</comment>
<comment type="subcellular location">
    <subcellularLocation>
        <location evidence="2">Nucleus</location>
    </subcellularLocation>
</comment>
<dbReference type="GO" id="GO:0005634">
    <property type="term" value="C:nucleus"/>
    <property type="evidence" value="ECO:0007669"/>
    <property type="project" value="UniProtKB-SubCell"/>
</dbReference>
<evidence type="ECO:0000313" key="11">
    <source>
        <dbReference type="Proteomes" id="UP001558652"/>
    </source>
</evidence>
<dbReference type="GO" id="GO:0006508">
    <property type="term" value="P:proteolysis"/>
    <property type="evidence" value="ECO:0007669"/>
    <property type="project" value="UniProtKB-KW"/>
</dbReference>
<dbReference type="InterPro" id="IPR029055">
    <property type="entry name" value="Ntn_hydrolases_N"/>
</dbReference>
<dbReference type="InterPro" id="IPR000243">
    <property type="entry name" value="Pept_T1A_subB"/>
</dbReference>
<dbReference type="EC" id="3.4.25.1" evidence="3"/>
<evidence type="ECO:0000256" key="7">
    <source>
        <dbReference type="ARBA" id="ARBA00022801"/>
    </source>
</evidence>
<gene>
    <name evidence="10" type="ORF">AAG570_005126</name>
</gene>
<dbReference type="InterPro" id="IPR023333">
    <property type="entry name" value="Proteasome_suB-type"/>
</dbReference>
<organism evidence="10 11">
    <name type="scientific">Ranatra chinensis</name>
    <dbReference type="NCBI Taxonomy" id="642074"/>
    <lineage>
        <taxon>Eukaryota</taxon>
        <taxon>Metazoa</taxon>
        <taxon>Ecdysozoa</taxon>
        <taxon>Arthropoda</taxon>
        <taxon>Hexapoda</taxon>
        <taxon>Insecta</taxon>
        <taxon>Pterygota</taxon>
        <taxon>Neoptera</taxon>
        <taxon>Paraneoptera</taxon>
        <taxon>Hemiptera</taxon>
        <taxon>Heteroptera</taxon>
        <taxon>Panheteroptera</taxon>
        <taxon>Nepomorpha</taxon>
        <taxon>Nepidae</taxon>
        <taxon>Ranatrinae</taxon>
        <taxon>Ranatra</taxon>
    </lineage>
</organism>
<evidence type="ECO:0000256" key="6">
    <source>
        <dbReference type="ARBA" id="ARBA00022698"/>
    </source>
</evidence>
<keyword evidence="5" id="KW-0645">Protease</keyword>
<dbReference type="SUPFAM" id="SSF56235">
    <property type="entry name" value="N-terminal nucleophile aminohydrolases (Ntn hydrolases)"/>
    <property type="match status" value="1"/>
</dbReference>
<dbReference type="PANTHER" id="PTHR32194">
    <property type="entry name" value="METALLOPROTEASE TLDD"/>
    <property type="match status" value="1"/>
</dbReference>
<reference evidence="10 11" key="1">
    <citation type="submission" date="2024-07" db="EMBL/GenBank/DDBJ databases">
        <title>Chromosome-level genome assembly of the water stick insect Ranatra chinensis (Heteroptera: Nepidae).</title>
        <authorList>
            <person name="Liu X."/>
        </authorList>
    </citation>
    <scope>NUCLEOTIDE SEQUENCE [LARGE SCALE GENOMIC DNA]</scope>
    <source>
        <strain evidence="10">Cailab_2021Rc</strain>
        <tissue evidence="10">Muscle</tissue>
    </source>
</reference>
<name>A0ABD0YLC1_9HEMI</name>
<dbReference type="Proteomes" id="UP001558652">
    <property type="component" value="Unassembled WGS sequence"/>
</dbReference>
<comment type="catalytic activity">
    <reaction evidence="1">
        <text>Cleavage of peptide bonds with very broad specificity.</text>
        <dbReference type="EC" id="3.4.25.1"/>
    </reaction>
</comment>
<proteinExistence type="predicted"/>
<evidence type="ECO:0000256" key="4">
    <source>
        <dbReference type="ARBA" id="ARBA00022490"/>
    </source>
</evidence>
<evidence type="ECO:0000256" key="9">
    <source>
        <dbReference type="ARBA" id="ARBA00026071"/>
    </source>
</evidence>
<keyword evidence="7" id="KW-0378">Hydrolase</keyword>
<dbReference type="AlphaFoldDB" id="A0ABD0YLC1"/>
<evidence type="ECO:0000256" key="3">
    <source>
        <dbReference type="ARBA" id="ARBA00012039"/>
    </source>
</evidence>
<keyword evidence="4" id="KW-0963">Cytoplasm</keyword>
<evidence type="ECO:0000256" key="2">
    <source>
        <dbReference type="ARBA" id="ARBA00004123"/>
    </source>
</evidence>
<comment type="subunit">
    <text evidence="9">The 26S proteasome consists of a 20S proteasome core and two 19S regulatory subunits. The 20S proteasome core is composed of 28 subunits that are arranged in four stacked rings, resulting in a barrel-shaped structure. The two end rings are each formed by seven alpha subunits, and the two central rings are each formed by seven beta subunits. The catalytic chamber with the active sites is on the inside of the barrel.</text>
</comment>